<name>A0A430AK23_9ENTE</name>
<comment type="caution">
    <text evidence="1">The sequence shown here is derived from an EMBL/GenBank/DDBJ whole genome shotgun (WGS) entry which is preliminary data.</text>
</comment>
<accession>A0A430AK23</accession>
<dbReference type="AlphaFoldDB" id="A0A430AK23"/>
<evidence type="ECO:0000313" key="2">
    <source>
        <dbReference type="Proteomes" id="UP000288669"/>
    </source>
</evidence>
<dbReference type="EMBL" id="NGJZ01000001">
    <property type="protein sequence ID" value="RSU08450.1"/>
    <property type="molecule type" value="Genomic_DNA"/>
</dbReference>
<evidence type="ECO:0000313" key="1">
    <source>
        <dbReference type="EMBL" id="RSU08450.1"/>
    </source>
</evidence>
<protein>
    <submittedName>
        <fullName evidence="1">Uncharacterized protein</fullName>
    </submittedName>
</protein>
<dbReference type="Proteomes" id="UP000288669">
    <property type="component" value="Unassembled WGS sequence"/>
</dbReference>
<reference evidence="1 2" key="1">
    <citation type="submission" date="2017-05" db="EMBL/GenBank/DDBJ databases">
        <title>Vagococcus spp. assemblies.</title>
        <authorList>
            <person name="Gulvik C.A."/>
        </authorList>
    </citation>
    <scope>NUCLEOTIDE SEQUENCE [LARGE SCALE GENOMIC DNA]</scope>
    <source>
        <strain evidence="1 2">DSM 24756</strain>
    </source>
</reference>
<keyword evidence="2" id="KW-1185">Reference proteome</keyword>
<sequence>MCEYCSFDDTTGIAKQPFYRHCGGWSFLEKVENQYQLTSYRVNDLEYPYTSFVVNYCPICGRELNK</sequence>
<organism evidence="1 2">
    <name type="scientific">Vagococcus entomophilus</name>
    <dbReference type="NCBI Taxonomy" id="1160095"/>
    <lineage>
        <taxon>Bacteria</taxon>
        <taxon>Bacillati</taxon>
        <taxon>Bacillota</taxon>
        <taxon>Bacilli</taxon>
        <taxon>Lactobacillales</taxon>
        <taxon>Enterococcaceae</taxon>
        <taxon>Vagococcus</taxon>
    </lineage>
</organism>
<gene>
    <name evidence="1" type="ORF">CBF30_04210</name>
</gene>
<proteinExistence type="predicted"/>